<organism evidence="1 2">
    <name type="scientific">Rossellomorea oryzaecorticis</name>
    <dbReference type="NCBI Taxonomy" id="1396505"/>
    <lineage>
        <taxon>Bacteria</taxon>
        <taxon>Bacillati</taxon>
        <taxon>Bacillota</taxon>
        <taxon>Bacilli</taxon>
        <taxon>Bacillales</taxon>
        <taxon>Bacillaceae</taxon>
        <taxon>Rossellomorea</taxon>
    </lineage>
</organism>
<keyword evidence="2" id="KW-1185">Reference proteome</keyword>
<reference evidence="1 2" key="1">
    <citation type="submission" date="2024-04" db="EMBL/GenBank/DDBJ databases">
        <title>Bacillus oryzaecorticis sp. nov., a moderately halophilic bacterium isolated from rice husks.</title>
        <authorList>
            <person name="Zhu H.-S."/>
        </authorList>
    </citation>
    <scope>NUCLEOTIDE SEQUENCE [LARGE SCALE GENOMIC DNA]</scope>
    <source>
        <strain evidence="1 2">ZC255</strain>
    </source>
</reference>
<evidence type="ECO:0000313" key="1">
    <source>
        <dbReference type="EMBL" id="MEL3972094.1"/>
    </source>
</evidence>
<sequence>MITEKIYLYMGYKKPELFKDDFYLSEKLVKKYGSKLNKNHSYLVDEFNQRKLERKFRR</sequence>
<protein>
    <submittedName>
        <fullName evidence="1">Uncharacterized protein</fullName>
    </submittedName>
</protein>
<comment type="caution">
    <text evidence="1">The sequence shown here is derived from an EMBL/GenBank/DDBJ whole genome shotgun (WGS) entry which is preliminary data.</text>
</comment>
<dbReference type="Proteomes" id="UP001389717">
    <property type="component" value="Unassembled WGS sequence"/>
</dbReference>
<name>A0ABU9KA48_9BACI</name>
<evidence type="ECO:0000313" key="2">
    <source>
        <dbReference type="Proteomes" id="UP001389717"/>
    </source>
</evidence>
<proteinExistence type="predicted"/>
<dbReference type="EMBL" id="JBBYAF010000011">
    <property type="protein sequence ID" value="MEL3972094.1"/>
    <property type="molecule type" value="Genomic_DNA"/>
</dbReference>
<accession>A0ABU9KA48</accession>
<gene>
    <name evidence="1" type="ORF">AAEO50_07370</name>
</gene>